<evidence type="ECO:0000256" key="1">
    <source>
        <dbReference type="SAM" id="MobiDB-lite"/>
    </source>
</evidence>
<evidence type="ECO:0000313" key="3">
    <source>
        <dbReference type="Proteomes" id="UP000218811"/>
    </source>
</evidence>
<name>A0A2H3JEX6_WOLCO</name>
<dbReference type="EMBL" id="KB467832">
    <property type="protein sequence ID" value="PCH34547.1"/>
    <property type="molecule type" value="Genomic_DNA"/>
</dbReference>
<keyword evidence="3" id="KW-1185">Reference proteome</keyword>
<dbReference type="InterPro" id="IPR052980">
    <property type="entry name" value="Crinkler_effector"/>
</dbReference>
<dbReference type="AlphaFoldDB" id="A0A2H3JEX6"/>
<dbReference type="PANTHER" id="PTHR33129">
    <property type="entry name" value="PROTEIN KINASE DOMAIN-CONTAINING PROTEIN-RELATED"/>
    <property type="match status" value="1"/>
</dbReference>
<dbReference type="PANTHER" id="PTHR33129:SF3">
    <property type="entry name" value="HOT SPOT (RHS) PROTEIN, PUTATIVE-RELATED"/>
    <property type="match status" value="1"/>
</dbReference>
<sequence length="524" mass="58621">MGTKLGTGNSNHSDDSNHGDDSSVDEDINNDEGSNTGEGNEAMDVDVDAQPFHNPFDNLPQSGYDAACAIVIGSPGIGKSVFLIYVLVLRLLAGLTTIFQRRANELYVLNDEGVFRVTSLTLTSSHLHLYVPSGTWCLVDSNQGLTGVPEDVVELRSAIKGFILQAASPCAERVHWTNKVRSRVPRFWMARWSLGELIIGRDLQYWETPQQKPSEAQLAKFAICFGTSARRAYSCAANPAEYKDRLYGKIETLNRRTLPGLLNHYSARVMDDTISHDILVATPSPRNRKKFDLQIVTGHLWTKVLQQLNRTDAQAADMLYQLFVGDPHTRASAGYLLERAFLVEFPKGGEWPITAMTMSPRSGKTGTHWRSHATKSKPLHKYLRLGYQGRIVAIANDQIDTPVKAFDRLDRCEFSLGESLILEERFYIPRSRSQLSFDGFVYEAVPQRATIFQVTVSTQRPISTKGLDWLHDCGAKSLRLFVVTSPLDDGVVEDIWVANSHKDKLDEVYHLELSSLKCTVKEVM</sequence>
<evidence type="ECO:0000313" key="2">
    <source>
        <dbReference type="EMBL" id="PCH34547.1"/>
    </source>
</evidence>
<organism evidence="2 3">
    <name type="scientific">Wolfiporia cocos (strain MD-104)</name>
    <name type="common">Brown rot fungus</name>
    <dbReference type="NCBI Taxonomy" id="742152"/>
    <lineage>
        <taxon>Eukaryota</taxon>
        <taxon>Fungi</taxon>
        <taxon>Dikarya</taxon>
        <taxon>Basidiomycota</taxon>
        <taxon>Agaricomycotina</taxon>
        <taxon>Agaricomycetes</taxon>
        <taxon>Polyporales</taxon>
        <taxon>Phaeolaceae</taxon>
        <taxon>Wolfiporia</taxon>
    </lineage>
</organism>
<feature type="region of interest" description="Disordered" evidence="1">
    <location>
        <begin position="1"/>
        <end position="42"/>
    </location>
</feature>
<dbReference type="Proteomes" id="UP000218811">
    <property type="component" value="Unassembled WGS sequence"/>
</dbReference>
<dbReference type="OrthoDB" id="2340858at2759"/>
<accession>A0A2H3JEX6</accession>
<feature type="compositionally biased region" description="Basic and acidic residues" evidence="1">
    <location>
        <begin position="12"/>
        <end position="21"/>
    </location>
</feature>
<dbReference type="OMA" id="LAKFAIC"/>
<proteinExistence type="predicted"/>
<reference evidence="2 3" key="1">
    <citation type="journal article" date="2012" name="Science">
        <title>The Paleozoic origin of enzymatic lignin decomposition reconstructed from 31 fungal genomes.</title>
        <authorList>
            <person name="Floudas D."/>
            <person name="Binder M."/>
            <person name="Riley R."/>
            <person name="Barry K."/>
            <person name="Blanchette R.A."/>
            <person name="Henrissat B."/>
            <person name="Martinez A.T."/>
            <person name="Otillar R."/>
            <person name="Spatafora J.W."/>
            <person name="Yadav J.S."/>
            <person name="Aerts A."/>
            <person name="Benoit I."/>
            <person name="Boyd A."/>
            <person name="Carlson A."/>
            <person name="Copeland A."/>
            <person name="Coutinho P.M."/>
            <person name="de Vries R.P."/>
            <person name="Ferreira P."/>
            <person name="Findley K."/>
            <person name="Foster B."/>
            <person name="Gaskell J."/>
            <person name="Glotzer D."/>
            <person name="Gorecki P."/>
            <person name="Heitman J."/>
            <person name="Hesse C."/>
            <person name="Hori C."/>
            <person name="Igarashi K."/>
            <person name="Jurgens J.A."/>
            <person name="Kallen N."/>
            <person name="Kersten P."/>
            <person name="Kohler A."/>
            <person name="Kuees U."/>
            <person name="Kumar T.K.A."/>
            <person name="Kuo A."/>
            <person name="LaButti K."/>
            <person name="Larrondo L.F."/>
            <person name="Lindquist E."/>
            <person name="Ling A."/>
            <person name="Lombard V."/>
            <person name="Lucas S."/>
            <person name="Lundell T."/>
            <person name="Martin R."/>
            <person name="McLaughlin D.J."/>
            <person name="Morgenstern I."/>
            <person name="Morin E."/>
            <person name="Murat C."/>
            <person name="Nagy L.G."/>
            <person name="Nolan M."/>
            <person name="Ohm R.A."/>
            <person name="Patyshakuliyeva A."/>
            <person name="Rokas A."/>
            <person name="Ruiz-Duenas F.J."/>
            <person name="Sabat G."/>
            <person name="Salamov A."/>
            <person name="Samejima M."/>
            <person name="Schmutz J."/>
            <person name="Slot J.C."/>
            <person name="St John F."/>
            <person name="Stenlid J."/>
            <person name="Sun H."/>
            <person name="Sun S."/>
            <person name="Syed K."/>
            <person name="Tsang A."/>
            <person name="Wiebenga A."/>
            <person name="Young D."/>
            <person name="Pisabarro A."/>
            <person name="Eastwood D.C."/>
            <person name="Martin F."/>
            <person name="Cullen D."/>
            <person name="Grigoriev I.V."/>
            <person name="Hibbett D.S."/>
        </authorList>
    </citation>
    <scope>NUCLEOTIDE SEQUENCE [LARGE SCALE GENOMIC DNA]</scope>
    <source>
        <strain evidence="2 3">MD-104</strain>
    </source>
</reference>
<gene>
    <name evidence="2" type="ORF">WOLCODRAFT_165651</name>
</gene>
<protein>
    <submittedName>
        <fullName evidence="2">Uncharacterized protein</fullName>
    </submittedName>
</protein>